<dbReference type="EMBL" id="JAVRHQ010000007">
    <property type="protein sequence ID" value="MDT0642689.1"/>
    <property type="molecule type" value="Genomic_DNA"/>
</dbReference>
<evidence type="ECO:0008006" key="3">
    <source>
        <dbReference type="Google" id="ProtNLM"/>
    </source>
</evidence>
<evidence type="ECO:0000313" key="2">
    <source>
        <dbReference type="Proteomes" id="UP001262889"/>
    </source>
</evidence>
<organism evidence="1 2">
    <name type="scientific">Autumnicola tepida</name>
    <dbReference type="NCBI Taxonomy" id="3075595"/>
    <lineage>
        <taxon>Bacteria</taxon>
        <taxon>Pseudomonadati</taxon>
        <taxon>Bacteroidota</taxon>
        <taxon>Flavobacteriia</taxon>
        <taxon>Flavobacteriales</taxon>
        <taxon>Flavobacteriaceae</taxon>
        <taxon>Autumnicola</taxon>
    </lineage>
</organism>
<reference evidence="1 2" key="1">
    <citation type="submission" date="2023-09" db="EMBL/GenBank/DDBJ databases">
        <authorList>
            <person name="Rey-Velasco X."/>
        </authorList>
    </citation>
    <scope>NUCLEOTIDE SEQUENCE [LARGE SCALE GENOMIC DNA]</scope>
    <source>
        <strain evidence="1 2">F363</strain>
    </source>
</reference>
<accession>A0ABU3C8N8</accession>
<comment type="caution">
    <text evidence="1">The sequence shown here is derived from an EMBL/GenBank/DDBJ whole genome shotgun (WGS) entry which is preliminary data.</text>
</comment>
<dbReference type="Proteomes" id="UP001262889">
    <property type="component" value="Unassembled WGS sequence"/>
</dbReference>
<protein>
    <recommendedName>
        <fullName evidence="3">Lipoprotein</fullName>
    </recommendedName>
</protein>
<gene>
    <name evidence="1" type="ORF">RM553_07565</name>
</gene>
<sequence>MIKRLLLILVILLQWSCIVTHRVEDMEHSKLVLPESENGQSEFKFQSKLRKEKTRQWLRNYLGLPAKDDLVLSEVKLFPDIDYTFWISVNLSHDREKSIYLHEVFDADQEAETHEGPIKFFVSIWVTDALGEDHLSNNSIFKEKVYQYLLEMEKEFEAFSEESPDHNFFNG</sequence>
<evidence type="ECO:0000313" key="1">
    <source>
        <dbReference type="EMBL" id="MDT0642689.1"/>
    </source>
</evidence>
<keyword evidence="2" id="KW-1185">Reference proteome</keyword>
<name>A0ABU3C8N8_9FLAO</name>
<dbReference type="RefSeq" id="WP_311534321.1">
    <property type="nucleotide sequence ID" value="NZ_JAVRHQ010000007.1"/>
</dbReference>
<proteinExistence type="predicted"/>